<gene>
    <name evidence="6" type="ORF">AUP44_10055</name>
</gene>
<comment type="caution">
    <text evidence="6">The sequence shown here is derived from an EMBL/GenBank/DDBJ whole genome shotgun (WGS) entry which is preliminary data.</text>
</comment>
<accession>A0A162KEY1</accession>
<feature type="chain" id="PRO_5007836744" evidence="4">
    <location>
        <begin position="24"/>
        <end position="406"/>
    </location>
</feature>
<evidence type="ECO:0000313" key="6">
    <source>
        <dbReference type="EMBL" id="KYO51115.1"/>
    </source>
</evidence>
<feature type="domain" description="Leucine-binding protein" evidence="5">
    <location>
        <begin position="30"/>
        <end position="367"/>
    </location>
</feature>
<reference evidence="6 7" key="1">
    <citation type="submission" date="2015-12" db="EMBL/GenBank/DDBJ databases">
        <title>Genome sequence of Tistrella mobilis MCCC 1A02139.</title>
        <authorList>
            <person name="Lu L."/>
            <person name="Lai Q."/>
            <person name="Shao Z."/>
            <person name="Qian P."/>
        </authorList>
    </citation>
    <scope>NUCLEOTIDE SEQUENCE [LARGE SCALE GENOMIC DNA]</scope>
    <source>
        <strain evidence="6 7">MCCC 1A02139</strain>
    </source>
</reference>
<protein>
    <submittedName>
        <fullName evidence="6">ABC transporter permease</fullName>
    </submittedName>
</protein>
<dbReference type="PANTHER" id="PTHR30483">
    <property type="entry name" value="LEUCINE-SPECIFIC-BINDING PROTEIN"/>
    <property type="match status" value="1"/>
</dbReference>
<dbReference type="InterPro" id="IPR051010">
    <property type="entry name" value="BCAA_transport"/>
</dbReference>
<evidence type="ECO:0000313" key="7">
    <source>
        <dbReference type="Proteomes" id="UP000075787"/>
    </source>
</evidence>
<comment type="similarity">
    <text evidence="1">Belongs to the leucine-binding protein family.</text>
</comment>
<dbReference type="GeneID" id="97244292"/>
<dbReference type="CDD" id="cd06327">
    <property type="entry name" value="PBP1_SBP-like"/>
    <property type="match status" value="1"/>
</dbReference>
<dbReference type="InterPro" id="IPR028081">
    <property type="entry name" value="Leu-bd"/>
</dbReference>
<proteinExistence type="inferred from homology"/>
<evidence type="ECO:0000256" key="2">
    <source>
        <dbReference type="ARBA" id="ARBA00022729"/>
    </source>
</evidence>
<evidence type="ECO:0000256" key="4">
    <source>
        <dbReference type="SAM" id="SignalP"/>
    </source>
</evidence>
<dbReference type="SUPFAM" id="SSF53822">
    <property type="entry name" value="Periplasmic binding protein-like I"/>
    <property type="match status" value="1"/>
</dbReference>
<dbReference type="PANTHER" id="PTHR30483:SF6">
    <property type="entry name" value="PERIPLASMIC BINDING PROTEIN OF ABC TRANSPORTER FOR NATURAL AMINO ACIDS"/>
    <property type="match status" value="1"/>
</dbReference>
<dbReference type="Gene3D" id="3.40.50.2300">
    <property type="match status" value="2"/>
</dbReference>
<dbReference type="OrthoDB" id="5450279at2"/>
<dbReference type="InterPro" id="IPR028082">
    <property type="entry name" value="Peripla_BP_I"/>
</dbReference>
<evidence type="ECO:0000256" key="1">
    <source>
        <dbReference type="ARBA" id="ARBA00010062"/>
    </source>
</evidence>
<organism evidence="6 7">
    <name type="scientific">Tistrella mobilis</name>
    <dbReference type="NCBI Taxonomy" id="171437"/>
    <lineage>
        <taxon>Bacteria</taxon>
        <taxon>Pseudomonadati</taxon>
        <taxon>Pseudomonadota</taxon>
        <taxon>Alphaproteobacteria</taxon>
        <taxon>Geminicoccales</taxon>
        <taxon>Geminicoccaceae</taxon>
        <taxon>Tistrella</taxon>
    </lineage>
</organism>
<dbReference type="AlphaFoldDB" id="A0A162KEY1"/>
<dbReference type="GO" id="GO:0006865">
    <property type="term" value="P:amino acid transport"/>
    <property type="evidence" value="ECO:0007669"/>
    <property type="project" value="UniProtKB-KW"/>
</dbReference>
<dbReference type="Proteomes" id="UP000075787">
    <property type="component" value="Unassembled WGS sequence"/>
</dbReference>
<dbReference type="Pfam" id="PF13458">
    <property type="entry name" value="Peripla_BP_6"/>
    <property type="match status" value="1"/>
</dbReference>
<keyword evidence="3" id="KW-0029">Amino-acid transport</keyword>
<dbReference type="RefSeq" id="WP_062766841.1">
    <property type="nucleotide sequence ID" value="NZ_CP121045.1"/>
</dbReference>
<evidence type="ECO:0000256" key="3">
    <source>
        <dbReference type="ARBA" id="ARBA00022970"/>
    </source>
</evidence>
<dbReference type="EMBL" id="LPZR01000182">
    <property type="protein sequence ID" value="KYO51115.1"/>
    <property type="molecule type" value="Genomic_DNA"/>
</dbReference>
<keyword evidence="2 4" id="KW-0732">Signal</keyword>
<sequence length="406" mass="43195">MTSRWRTAIAAAALMLFPAAGQAQVSDDVVRIAVMNDRSGAYADFGGEGSVAAARLAVEDFGPTVLGKPIEVISGDHQNKPDLGVSLARRWVDTEGVDMIIDFGNSAVSLAVQDLTAGRRVVMHVSSASDALFGPRCSPTGFLWNYDTTAIANAIGKASVEAGNDSWFFITADYAFGHAMEAQLTRVITAAGGKVLGQVRHPVGNTDYSSFVLQAQASGAKIIALLNAGGDTTNTIKQAAEFGLVAGGQKLAGTTFYILNVHALGLEAAQGLQVVTPFYWDRNDASRDYTRRWRAAMKTDKAPTHNHAGVYSATLSYLKAIQAAGTDEAMAVSKKLKELPVDDFFGEGTHVRADGRMMKDLFLVQVKSPAESKAPWDYYTVLNRIPAEQVVRPMSEGGCPLVAGAS</sequence>
<name>A0A162KEY1_9PROT</name>
<evidence type="ECO:0000259" key="5">
    <source>
        <dbReference type="Pfam" id="PF13458"/>
    </source>
</evidence>
<keyword evidence="3" id="KW-0813">Transport</keyword>
<feature type="signal peptide" evidence="4">
    <location>
        <begin position="1"/>
        <end position="23"/>
    </location>
</feature>